<gene>
    <name evidence="3" type="ORF">FSB73_00705</name>
</gene>
<evidence type="ECO:0000259" key="2">
    <source>
        <dbReference type="Pfam" id="PF01337"/>
    </source>
</evidence>
<feature type="domain" description="Barstar (barnase inhibitor)" evidence="2">
    <location>
        <begin position="2"/>
        <end position="73"/>
    </location>
</feature>
<comment type="similarity">
    <text evidence="1">Belongs to the barstar family.</text>
</comment>
<dbReference type="KEGG" id="agi:FSB73_00705"/>
<evidence type="ECO:0000313" key="4">
    <source>
        <dbReference type="Proteomes" id="UP000321291"/>
    </source>
</evidence>
<protein>
    <submittedName>
        <fullName evidence="3">Ribonuclease inhibitor</fullName>
    </submittedName>
</protein>
<dbReference type="OrthoDB" id="4793808at2"/>
<dbReference type="InterPro" id="IPR000468">
    <property type="entry name" value="Barstar"/>
</dbReference>
<dbReference type="AlphaFoldDB" id="A0A5B8VS87"/>
<proteinExistence type="inferred from homology"/>
<dbReference type="EMBL" id="CP042434">
    <property type="protein sequence ID" value="QEC74143.1"/>
    <property type="molecule type" value="Genomic_DNA"/>
</dbReference>
<dbReference type="SUPFAM" id="SSF52038">
    <property type="entry name" value="Barstar-related"/>
    <property type="match status" value="1"/>
</dbReference>
<keyword evidence="4" id="KW-1185">Reference proteome</keyword>
<dbReference type="InterPro" id="IPR035905">
    <property type="entry name" value="Barstar-like_sf"/>
</dbReference>
<dbReference type="Pfam" id="PF01337">
    <property type="entry name" value="Barstar"/>
    <property type="match status" value="1"/>
</dbReference>
<dbReference type="Proteomes" id="UP000321291">
    <property type="component" value="Chromosome"/>
</dbReference>
<name>A0A5B8VS87_9BACT</name>
<sequence>MMKQVEIQGSHIFDIASFYEEINRVFMQQEDWKLGQTLDGFNDLLYGGFGLLNPSEEISLIWKDIQSSKAALGLETTRKYYLGKLAPKSPFNKNHFKAALQQLEAGQGKTYFDLIIEIIEAHPNIHLTTA</sequence>
<evidence type="ECO:0000256" key="1">
    <source>
        <dbReference type="ARBA" id="ARBA00006845"/>
    </source>
</evidence>
<accession>A0A5B8VS87</accession>
<dbReference type="Gene3D" id="3.30.370.10">
    <property type="entry name" value="Barstar-like"/>
    <property type="match status" value="1"/>
</dbReference>
<reference evidence="3 4" key="1">
    <citation type="journal article" date="2017" name="Int. J. Syst. Evol. Microbiol.">
        <title>Arachidicoccus ginsenosidivorans sp. nov., with ginsenoside-converting activity isolated from ginseng cultivating soil.</title>
        <authorList>
            <person name="Siddiqi M.Z."/>
            <person name="Aslam Z."/>
            <person name="Im W.T."/>
        </authorList>
    </citation>
    <scope>NUCLEOTIDE SEQUENCE [LARGE SCALE GENOMIC DNA]</scope>
    <source>
        <strain evidence="3 4">Gsoil 809</strain>
    </source>
</reference>
<evidence type="ECO:0000313" key="3">
    <source>
        <dbReference type="EMBL" id="QEC74143.1"/>
    </source>
</evidence>
<organism evidence="3 4">
    <name type="scientific">Arachidicoccus ginsenosidivorans</name>
    <dbReference type="NCBI Taxonomy" id="496057"/>
    <lineage>
        <taxon>Bacteria</taxon>
        <taxon>Pseudomonadati</taxon>
        <taxon>Bacteroidota</taxon>
        <taxon>Chitinophagia</taxon>
        <taxon>Chitinophagales</taxon>
        <taxon>Chitinophagaceae</taxon>
        <taxon>Arachidicoccus</taxon>
    </lineage>
</organism>